<comment type="caution">
    <text evidence="5">The sequence shown here is derived from an EMBL/GenBank/DDBJ whole genome shotgun (WGS) entry which is preliminary data.</text>
</comment>
<dbReference type="PIRSF" id="PIRSF000390">
    <property type="entry name" value="PLP_StrS"/>
    <property type="match status" value="1"/>
</dbReference>
<feature type="modified residue" description="N6-(pyridoxal phosphate)lysine" evidence="3">
    <location>
        <position position="192"/>
    </location>
</feature>
<sequence>MKRYVSAMPYFSQRQIMQILSQTRAMLKGADKLSMGEHVRAFEEAFALYCGVRQGIATSSCSCALDVVFKALKLQAGDEVIVPTQTFFANASSVLLNGITLRLVGVNKDFMLTQELIESALTPQVKAIVIVHFAGLISPDIFHIANLAKQRQITLIEDCSHAHGAIAIDTKGVAHKAGSIGDVGVFSFYSTKILTTGEGGMIMSNHKTFINTCRAIANRGLKPQSVIEDFTTLGNNYRMPSFSAILGLAGLEHLEKALDKRERLTLAYKRHLRALIDNGTLRFQAIPKGFRHSFWRCIVFLHKHKASAILTALKSKQIHADAPYKPLLHKQPFLQHHPLVCATPSCEEVEQNHISLPLHEGLTLKDIAFISNTLKEVLHAKA</sequence>
<evidence type="ECO:0000313" key="5">
    <source>
        <dbReference type="EMBL" id="RDU60697.1"/>
    </source>
</evidence>
<evidence type="ECO:0000256" key="1">
    <source>
        <dbReference type="ARBA" id="ARBA00037999"/>
    </source>
</evidence>
<proteinExistence type="inferred from homology"/>
<dbReference type="Pfam" id="PF01041">
    <property type="entry name" value="DegT_DnrJ_EryC1"/>
    <property type="match status" value="1"/>
</dbReference>
<dbReference type="Proteomes" id="UP000256599">
    <property type="component" value="Unassembled WGS sequence"/>
</dbReference>
<dbReference type="EMBL" id="NXLR01000002">
    <property type="protein sequence ID" value="RDU60697.1"/>
    <property type="molecule type" value="Genomic_DNA"/>
</dbReference>
<dbReference type="OrthoDB" id="9766188at2"/>
<dbReference type="RefSeq" id="WP_104700746.1">
    <property type="nucleotide sequence ID" value="NZ_FZPP01000059.1"/>
</dbReference>
<dbReference type="GO" id="GO:0030170">
    <property type="term" value="F:pyridoxal phosphate binding"/>
    <property type="evidence" value="ECO:0007669"/>
    <property type="project" value="TreeGrafter"/>
</dbReference>
<comment type="similarity">
    <text evidence="1 4">Belongs to the DegT/DnrJ/EryC1 family.</text>
</comment>
<feature type="active site" description="Proton acceptor" evidence="2">
    <location>
        <position position="192"/>
    </location>
</feature>
<dbReference type="CDD" id="cd00616">
    <property type="entry name" value="AHBA_syn"/>
    <property type="match status" value="1"/>
</dbReference>
<keyword evidence="3 4" id="KW-0663">Pyridoxal phosphate</keyword>
<dbReference type="PANTHER" id="PTHR30244:SF34">
    <property type="entry name" value="DTDP-4-AMINO-4,6-DIDEOXYGALACTOSE TRANSAMINASE"/>
    <property type="match status" value="1"/>
</dbReference>
<keyword evidence="5" id="KW-0032">Aminotransferase</keyword>
<dbReference type="Gene3D" id="3.40.640.10">
    <property type="entry name" value="Type I PLP-dependent aspartate aminotransferase-like (Major domain)"/>
    <property type="match status" value="1"/>
</dbReference>
<dbReference type="InterPro" id="IPR015421">
    <property type="entry name" value="PyrdxlP-dep_Trfase_major"/>
</dbReference>
<name>A0A3D8I6F3_9HELI</name>
<dbReference type="InterPro" id="IPR000653">
    <property type="entry name" value="DegT/StrS_aminotransferase"/>
</dbReference>
<keyword evidence="6" id="KW-1185">Reference proteome</keyword>
<reference evidence="5 6" key="1">
    <citation type="submission" date="2018-04" db="EMBL/GenBank/DDBJ databases">
        <title>Novel Campyloabacter and Helicobacter Species and Strains.</title>
        <authorList>
            <person name="Mannion A.J."/>
            <person name="Shen Z."/>
            <person name="Fox J.G."/>
        </authorList>
    </citation>
    <scope>NUCLEOTIDE SEQUENCE [LARGE SCALE GENOMIC DNA]</scope>
    <source>
        <strain evidence="5 6">MIT 98-6070</strain>
    </source>
</reference>
<dbReference type="PANTHER" id="PTHR30244">
    <property type="entry name" value="TRANSAMINASE"/>
    <property type="match status" value="1"/>
</dbReference>
<dbReference type="InterPro" id="IPR015422">
    <property type="entry name" value="PyrdxlP-dep_Trfase_small"/>
</dbReference>
<dbReference type="Gene3D" id="3.90.1150.10">
    <property type="entry name" value="Aspartate Aminotransferase, domain 1"/>
    <property type="match status" value="1"/>
</dbReference>
<dbReference type="SUPFAM" id="SSF53383">
    <property type="entry name" value="PLP-dependent transferases"/>
    <property type="match status" value="1"/>
</dbReference>
<dbReference type="InterPro" id="IPR015424">
    <property type="entry name" value="PyrdxlP-dep_Trfase"/>
</dbReference>
<dbReference type="GO" id="GO:0008483">
    <property type="term" value="F:transaminase activity"/>
    <property type="evidence" value="ECO:0007669"/>
    <property type="project" value="UniProtKB-KW"/>
</dbReference>
<protein>
    <submittedName>
        <fullName evidence="5">DegT/DnrJ/EryC1/StrS family aminotransferase</fullName>
    </submittedName>
</protein>
<gene>
    <name evidence="5" type="ORF">CQA63_01595</name>
</gene>
<organism evidence="5 6">
    <name type="scientific">Helicobacter marmotae</name>
    <dbReference type="NCBI Taxonomy" id="152490"/>
    <lineage>
        <taxon>Bacteria</taxon>
        <taxon>Pseudomonadati</taxon>
        <taxon>Campylobacterota</taxon>
        <taxon>Epsilonproteobacteria</taxon>
        <taxon>Campylobacterales</taxon>
        <taxon>Helicobacteraceae</taxon>
        <taxon>Helicobacter</taxon>
    </lineage>
</organism>
<evidence type="ECO:0000256" key="4">
    <source>
        <dbReference type="RuleBase" id="RU004508"/>
    </source>
</evidence>
<keyword evidence="5" id="KW-0808">Transferase</keyword>
<evidence type="ECO:0000256" key="3">
    <source>
        <dbReference type="PIRSR" id="PIRSR000390-2"/>
    </source>
</evidence>
<accession>A0A3D8I6F3</accession>
<dbReference type="GO" id="GO:0000271">
    <property type="term" value="P:polysaccharide biosynthetic process"/>
    <property type="evidence" value="ECO:0007669"/>
    <property type="project" value="TreeGrafter"/>
</dbReference>
<dbReference type="AlphaFoldDB" id="A0A3D8I6F3"/>
<evidence type="ECO:0000313" key="6">
    <source>
        <dbReference type="Proteomes" id="UP000256599"/>
    </source>
</evidence>
<evidence type="ECO:0000256" key="2">
    <source>
        <dbReference type="PIRSR" id="PIRSR000390-1"/>
    </source>
</evidence>